<evidence type="ECO:0000313" key="3">
    <source>
        <dbReference type="Proteomes" id="UP001164693"/>
    </source>
</evidence>
<dbReference type="Proteomes" id="UP001164693">
    <property type="component" value="Chromosome"/>
</dbReference>
<name>A0ABY7JVP8_9ACTN</name>
<proteinExistence type="predicted"/>
<evidence type="ECO:0000256" key="1">
    <source>
        <dbReference type="SAM" id="Phobius"/>
    </source>
</evidence>
<keyword evidence="1" id="KW-1133">Transmembrane helix</keyword>
<feature type="transmembrane region" description="Helical" evidence="1">
    <location>
        <begin position="6"/>
        <end position="22"/>
    </location>
</feature>
<organism evidence="2 3">
    <name type="scientific">Jatrophihabitans cynanchi</name>
    <dbReference type="NCBI Taxonomy" id="2944128"/>
    <lineage>
        <taxon>Bacteria</taxon>
        <taxon>Bacillati</taxon>
        <taxon>Actinomycetota</taxon>
        <taxon>Actinomycetes</taxon>
        <taxon>Jatrophihabitantales</taxon>
        <taxon>Jatrophihabitantaceae</taxon>
        <taxon>Jatrophihabitans</taxon>
    </lineage>
</organism>
<evidence type="ECO:0000313" key="2">
    <source>
        <dbReference type="EMBL" id="WAX56075.1"/>
    </source>
</evidence>
<gene>
    <name evidence="2" type="ORF">M6B22_16235</name>
</gene>
<sequence length="73" mass="8070">MVAFVFGSLLAVLIVAALWDLFERGRRSRRRSSRSMAAVRHDLLADVWAVQHHGSIPTPLGTMMKDPGTPPDT</sequence>
<dbReference type="RefSeq" id="WP_269442602.1">
    <property type="nucleotide sequence ID" value="NZ_CP097463.1"/>
</dbReference>
<keyword evidence="1" id="KW-0472">Membrane</keyword>
<protein>
    <submittedName>
        <fullName evidence="2">Uncharacterized protein</fullName>
    </submittedName>
</protein>
<keyword evidence="3" id="KW-1185">Reference proteome</keyword>
<accession>A0ABY7JVP8</accession>
<reference evidence="2" key="1">
    <citation type="submission" date="2022-05" db="EMBL/GenBank/DDBJ databases">
        <title>Jatrophihabitans sp. SB3-54 whole genome sequence.</title>
        <authorList>
            <person name="Suh M.K."/>
            <person name="Eom M.K."/>
            <person name="Kim J.S."/>
            <person name="Kim H.S."/>
            <person name="Do H.E."/>
            <person name="Shin Y.K."/>
            <person name="Lee J.-S."/>
        </authorList>
    </citation>
    <scope>NUCLEOTIDE SEQUENCE</scope>
    <source>
        <strain evidence="2">SB3-54</strain>
    </source>
</reference>
<dbReference type="EMBL" id="CP097463">
    <property type="protein sequence ID" value="WAX56075.1"/>
    <property type="molecule type" value="Genomic_DNA"/>
</dbReference>
<keyword evidence="1" id="KW-0812">Transmembrane</keyword>